<comment type="similarity">
    <text evidence="2">Belongs to the metallo-beta-lactamase superfamily.</text>
</comment>
<accession>A0A401ZJX3</accession>
<dbReference type="InterPro" id="IPR051013">
    <property type="entry name" value="MBL_superfamily_lactonases"/>
</dbReference>
<keyword evidence="3" id="KW-0479">Metal-binding</keyword>
<dbReference type="Proteomes" id="UP000287224">
    <property type="component" value="Unassembled WGS sequence"/>
</dbReference>
<dbReference type="PANTHER" id="PTHR42978:SF7">
    <property type="entry name" value="METALLO-HYDROLASE RV2300C-RELATED"/>
    <property type="match status" value="1"/>
</dbReference>
<comment type="cofactor">
    <cofactor evidence="1">
        <name>Zn(2+)</name>
        <dbReference type="ChEBI" id="CHEBI:29105"/>
    </cofactor>
</comment>
<dbReference type="EMBL" id="BIFQ01000001">
    <property type="protein sequence ID" value="GCE07153.1"/>
    <property type="molecule type" value="Genomic_DNA"/>
</dbReference>
<sequence length="241" mass="26382">MNTVSKAPVRLYMLQLALGTEGTPVPGYLIQTGNGKNILIDTGVPLDGSFKPNSGESPQIFSVVEQLATLGLTPADIDILICTHFDPDHAGNHDAFPTAELVVQRAHYEFALASDSPRFNLTRAHWNHPSLRYRIVDGDTQLLPGVELIETSGHVPGHQAVLVRLPETGPVLLAIDAAAMESDLNPETREYENGVDLDPAQALASARKLFQLVQREGVTLTVFGHDEKRWPELKKAPEYYS</sequence>
<keyword evidence="4 7" id="KW-0378">Hydrolase</keyword>
<evidence type="ECO:0000256" key="1">
    <source>
        <dbReference type="ARBA" id="ARBA00001947"/>
    </source>
</evidence>
<evidence type="ECO:0000256" key="3">
    <source>
        <dbReference type="ARBA" id="ARBA00022723"/>
    </source>
</evidence>
<dbReference type="PANTHER" id="PTHR42978">
    <property type="entry name" value="QUORUM-QUENCHING LACTONASE YTNP-RELATED-RELATED"/>
    <property type="match status" value="1"/>
</dbReference>
<evidence type="ECO:0000313" key="7">
    <source>
        <dbReference type="EMBL" id="GCE07153.1"/>
    </source>
</evidence>
<dbReference type="CDD" id="cd07729">
    <property type="entry name" value="AHL_lactonase_MBL-fold"/>
    <property type="match status" value="1"/>
</dbReference>
<evidence type="ECO:0000256" key="2">
    <source>
        <dbReference type="ARBA" id="ARBA00007749"/>
    </source>
</evidence>
<dbReference type="Gene3D" id="3.60.15.10">
    <property type="entry name" value="Ribonuclease Z/Hydroxyacylglutathione hydrolase-like"/>
    <property type="match status" value="1"/>
</dbReference>
<reference evidence="8" key="1">
    <citation type="submission" date="2018-12" db="EMBL/GenBank/DDBJ databases">
        <title>Tengunoibacter tsumagoiensis gen. nov., sp. nov., Dictyobacter kobayashii sp. nov., D. alpinus sp. nov., and D. joshuensis sp. nov. and description of Dictyobacteraceae fam. nov. within the order Ktedonobacterales isolated from Tengu-no-mugimeshi.</title>
        <authorList>
            <person name="Wang C.M."/>
            <person name="Zheng Y."/>
            <person name="Sakai Y."/>
            <person name="Toyoda A."/>
            <person name="Minakuchi Y."/>
            <person name="Abe K."/>
            <person name="Yokota A."/>
            <person name="Yabe S."/>
        </authorList>
    </citation>
    <scope>NUCLEOTIDE SEQUENCE [LARGE SCALE GENOMIC DNA]</scope>
    <source>
        <strain evidence="8">S-27</strain>
    </source>
</reference>
<evidence type="ECO:0000259" key="6">
    <source>
        <dbReference type="SMART" id="SM00849"/>
    </source>
</evidence>
<dbReference type="GO" id="GO:0046872">
    <property type="term" value="F:metal ion binding"/>
    <property type="evidence" value="ECO:0007669"/>
    <property type="project" value="UniProtKB-KW"/>
</dbReference>
<dbReference type="SMART" id="SM00849">
    <property type="entry name" value="Lactamase_B"/>
    <property type="match status" value="1"/>
</dbReference>
<evidence type="ECO:0000256" key="5">
    <source>
        <dbReference type="ARBA" id="ARBA00022833"/>
    </source>
</evidence>
<evidence type="ECO:0000256" key="4">
    <source>
        <dbReference type="ARBA" id="ARBA00022801"/>
    </source>
</evidence>
<dbReference type="InterPro" id="IPR001279">
    <property type="entry name" value="Metallo-B-lactamas"/>
</dbReference>
<dbReference type="RefSeq" id="WP_235845798.1">
    <property type="nucleotide sequence ID" value="NZ_BIFQ01000001.1"/>
</dbReference>
<feature type="domain" description="Metallo-beta-lactamase" evidence="6">
    <location>
        <begin position="24"/>
        <end position="225"/>
    </location>
</feature>
<keyword evidence="5" id="KW-0862">Zinc</keyword>
<comment type="caution">
    <text evidence="7">The sequence shown here is derived from an EMBL/GenBank/DDBJ whole genome shotgun (WGS) entry which is preliminary data.</text>
</comment>
<keyword evidence="8" id="KW-1185">Reference proteome</keyword>
<proteinExistence type="inferred from homology"/>
<name>A0A401ZJX3_9CHLR</name>
<dbReference type="SUPFAM" id="SSF56281">
    <property type="entry name" value="Metallo-hydrolase/oxidoreductase"/>
    <property type="match status" value="1"/>
</dbReference>
<dbReference type="Pfam" id="PF00753">
    <property type="entry name" value="Lactamase_B"/>
    <property type="match status" value="1"/>
</dbReference>
<dbReference type="GO" id="GO:0016787">
    <property type="term" value="F:hydrolase activity"/>
    <property type="evidence" value="ECO:0007669"/>
    <property type="project" value="UniProtKB-KW"/>
</dbReference>
<dbReference type="AlphaFoldDB" id="A0A401ZJX3"/>
<gene>
    <name evidence="7" type="ORF">KDAU_44820</name>
</gene>
<protein>
    <submittedName>
        <fullName evidence="7">MBL fold metallo-hydrolase</fullName>
    </submittedName>
</protein>
<evidence type="ECO:0000313" key="8">
    <source>
        <dbReference type="Proteomes" id="UP000287224"/>
    </source>
</evidence>
<organism evidence="7 8">
    <name type="scientific">Dictyobacter aurantiacus</name>
    <dbReference type="NCBI Taxonomy" id="1936993"/>
    <lineage>
        <taxon>Bacteria</taxon>
        <taxon>Bacillati</taxon>
        <taxon>Chloroflexota</taxon>
        <taxon>Ktedonobacteria</taxon>
        <taxon>Ktedonobacterales</taxon>
        <taxon>Dictyobacteraceae</taxon>
        <taxon>Dictyobacter</taxon>
    </lineage>
</organism>
<dbReference type="InterPro" id="IPR036866">
    <property type="entry name" value="RibonucZ/Hydroxyglut_hydro"/>
</dbReference>